<dbReference type="InterPro" id="IPR017451">
    <property type="entry name" value="F-box-assoc_interact_dom"/>
</dbReference>
<dbReference type="Proteomes" id="UP001472677">
    <property type="component" value="Unassembled WGS sequence"/>
</dbReference>
<comment type="caution">
    <text evidence="2">The sequence shown here is derived from an EMBL/GenBank/DDBJ whole genome shotgun (WGS) entry which is preliminary data.</text>
</comment>
<dbReference type="InterPro" id="IPR013187">
    <property type="entry name" value="F-box-assoc_dom_typ3"/>
</dbReference>
<reference evidence="2 3" key="1">
    <citation type="journal article" date="2024" name="G3 (Bethesda)">
        <title>Genome assembly of Hibiscus sabdariffa L. provides insights into metabolisms of medicinal natural products.</title>
        <authorList>
            <person name="Kim T."/>
        </authorList>
    </citation>
    <scope>NUCLEOTIDE SEQUENCE [LARGE SCALE GENOMIC DNA]</scope>
    <source>
        <strain evidence="2">TK-2024</strain>
        <tissue evidence="2">Old leaves</tissue>
    </source>
</reference>
<name>A0ABR2F217_9ROSI</name>
<evidence type="ECO:0000313" key="2">
    <source>
        <dbReference type="EMBL" id="KAK8569006.1"/>
    </source>
</evidence>
<accession>A0ABR2F217</accession>
<organism evidence="2 3">
    <name type="scientific">Hibiscus sabdariffa</name>
    <name type="common">roselle</name>
    <dbReference type="NCBI Taxonomy" id="183260"/>
    <lineage>
        <taxon>Eukaryota</taxon>
        <taxon>Viridiplantae</taxon>
        <taxon>Streptophyta</taxon>
        <taxon>Embryophyta</taxon>
        <taxon>Tracheophyta</taxon>
        <taxon>Spermatophyta</taxon>
        <taxon>Magnoliopsida</taxon>
        <taxon>eudicotyledons</taxon>
        <taxon>Gunneridae</taxon>
        <taxon>Pentapetalae</taxon>
        <taxon>rosids</taxon>
        <taxon>malvids</taxon>
        <taxon>Malvales</taxon>
        <taxon>Malvaceae</taxon>
        <taxon>Malvoideae</taxon>
        <taxon>Hibiscus</taxon>
    </lineage>
</organism>
<sequence length="199" mass="22134">MVSLADTGHQLPPLVPLSAVVSVLVMRPNKADSIGISTAIPSVMQSSSSTFSRASLNIFADIKAGLQSLANPHSRSIPHYEGKVISKKLPTSTTPMHLVDSYNGLLCMHDNSRNIYVCNPFTGLYVQLPKLVQHPSKVRHLGFGFHPTIKEYKVIQIVFRRKLRRDHPNEEPSALIQSEVQILTIGNPMEKFRNHTLSF</sequence>
<dbReference type="NCBIfam" id="TIGR01640">
    <property type="entry name" value="F_box_assoc_1"/>
    <property type="match status" value="1"/>
</dbReference>
<protein>
    <recommendedName>
        <fullName evidence="1">F-box associated beta-propeller type 3 domain-containing protein</fullName>
    </recommendedName>
</protein>
<evidence type="ECO:0000259" key="1">
    <source>
        <dbReference type="Pfam" id="PF08268"/>
    </source>
</evidence>
<dbReference type="EMBL" id="JBBPBM010000009">
    <property type="protein sequence ID" value="KAK8569006.1"/>
    <property type="molecule type" value="Genomic_DNA"/>
</dbReference>
<proteinExistence type="predicted"/>
<gene>
    <name evidence="2" type="ORF">V6N12_007539</name>
</gene>
<evidence type="ECO:0000313" key="3">
    <source>
        <dbReference type="Proteomes" id="UP001472677"/>
    </source>
</evidence>
<dbReference type="Pfam" id="PF08268">
    <property type="entry name" value="FBA_3"/>
    <property type="match status" value="1"/>
</dbReference>
<feature type="domain" description="F-box associated beta-propeller type 3" evidence="1">
    <location>
        <begin position="85"/>
        <end position="194"/>
    </location>
</feature>
<keyword evidence="3" id="KW-1185">Reference proteome</keyword>